<dbReference type="PROSITE" id="PS00108">
    <property type="entry name" value="PROTEIN_KINASE_ST"/>
    <property type="match status" value="1"/>
</dbReference>
<dbReference type="EMBL" id="UYYF01000661">
    <property type="protein sequence ID" value="VDM98837.1"/>
    <property type="molecule type" value="Genomic_DNA"/>
</dbReference>
<keyword evidence="2" id="KW-0723">Serine/threonine-protein kinase</keyword>
<dbReference type="Pfam" id="PF00069">
    <property type="entry name" value="Pkinase"/>
    <property type="match status" value="1"/>
</dbReference>
<accession>A0A0N5CR75</accession>
<evidence type="ECO:0000256" key="2">
    <source>
        <dbReference type="ARBA" id="ARBA00022527"/>
    </source>
</evidence>
<dbReference type="PANTHER" id="PTHR13954:SF6">
    <property type="entry name" value="NON-SPECIFIC SERINE_THREONINE PROTEIN KINASE"/>
    <property type="match status" value="1"/>
</dbReference>
<reference evidence="10" key="1">
    <citation type="submission" date="2017-02" db="UniProtKB">
        <authorList>
            <consortium name="WormBaseParasite"/>
        </authorList>
    </citation>
    <scope>IDENTIFICATION</scope>
</reference>
<feature type="domain" description="Protein kinase" evidence="7">
    <location>
        <begin position="248"/>
        <end position="507"/>
    </location>
</feature>
<dbReference type="InterPro" id="IPR008271">
    <property type="entry name" value="Ser/Thr_kinase_AS"/>
</dbReference>
<sequence length="587" mass="66406">MDDLQDTGQIGVKTLINDVYRSQSAESTPRHLFPTLYVGESIFGLFAMPAFVDSRTVTVIPNYIGPPLLEGPSVAAVNRGLEPAIISSARSGALIDLHLGERNQEVVNREFLALGYHEPPQLARSEFVVPHKFDHHKRYRSLSFVTADIQSHEFTVETSKINYYKEPGSYSLWKTNKVEIIIAALSTVIIFSVSCWFCMQKLRNHRKGKLLAQRASYAQTSKSHSSIWYARQNQELADGWLQAGKITYNPYDRLGYGCEGTVVFRGKFDGREVAVKRVIADIQLADREVDLLRESDVHPNVIRYFCMECDSNFRYIALELCDYSLYDYVDSAEIRKCCPLSAMEILLQATEGLAYLHTINIVHRDMKPQNVLISKSTMQNTIRALISDFGLCKRLKAGRNSLSRRSGVMGTDGWVAPEALMSDTSITCAVDVFSLGCIYYYVLANGTHPFGDPLKRQANIIQGDYNLDSLDVNSSVNLLAIELIELMIRADPLLRPTSAALVVHPFFWSRGRQLQFFMDVSDRIEKLGDNDILLRRLEKNARSVIGVNWRHNICATLSLGSSFSSEIFVLKNVFIRVYNDQKQNKRH</sequence>
<gene>
    <name evidence="8" type="ORF">TCLT_LOCUS2726</name>
</gene>
<dbReference type="GO" id="GO:0004521">
    <property type="term" value="F:RNA endonuclease activity"/>
    <property type="evidence" value="ECO:0007669"/>
    <property type="project" value="InterPro"/>
</dbReference>
<evidence type="ECO:0000256" key="1">
    <source>
        <dbReference type="ARBA" id="ARBA00012513"/>
    </source>
</evidence>
<evidence type="ECO:0000313" key="10">
    <source>
        <dbReference type="WBParaSite" id="TCLT_0000272501-mRNA-1"/>
    </source>
</evidence>
<keyword evidence="4" id="KW-0547">Nucleotide-binding</keyword>
<evidence type="ECO:0000313" key="9">
    <source>
        <dbReference type="Proteomes" id="UP000276776"/>
    </source>
</evidence>
<dbReference type="GO" id="GO:0036498">
    <property type="term" value="P:IRE1-mediated unfolded protein response"/>
    <property type="evidence" value="ECO:0007669"/>
    <property type="project" value="TreeGrafter"/>
</dbReference>
<dbReference type="OrthoDB" id="63989at2759"/>
<dbReference type="InterPro" id="IPR045133">
    <property type="entry name" value="IRE1/2-like"/>
</dbReference>
<dbReference type="InterPro" id="IPR038357">
    <property type="entry name" value="KEN_sf"/>
</dbReference>
<dbReference type="SMART" id="SM00220">
    <property type="entry name" value="S_TKc"/>
    <property type="match status" value="1"/>
</dbReference>
<dbReference type="Gene3D" id="3.30.200.20">
    <property type="entry name" value="Phosphorylase Kinase, domain 1"/>
    <property type="match status" value="1"/>
</dbReference>
<dbReference type="GO" id="GO:0070059">
    <property type="term" value="P:intrinsic apoptotic signaling pathway in response to endoplasmic reticulum stress"/>
    <property type="evidence" value="ECO:0007669"/>
    <property type="project" value="TreeGrafter"/>
</dbReference>
<keyword evidence="6" id="KW-0067">ATP-binding</keyword>
<dbReference type="OMA" id="QNGVQAW"/>
<evidence type="ECO:0000256" key="3">
    <source>
        <dbReference type="ARBA" id="ARBA00022679"/>
    </source>
</evidence>
<evidence type="ECO:0000256" key="6">
    <source>
        <dbReference type="ARBA" id="ARBA00022840"/>
    </source>
</evidence>
<keyword evidence="3" id="KW-0808">Transferase</keyword>
<dbReference type="InterPro" id="IPR011009">
    <property type="entry name" value="Kinase-like_dom_sf"/>
</dbReference>
<dbReference type="GO" id="GO:0051082">
    <property type="term" value="F:unfolded protein binding"/>
    <property type="evidence" value="ECO:0007669"/>
    <property type="project" value="TreeGrafter"/>
</dbReference>
<keyword evidence="5" id="KW-0418">Kinase</keyword>
<dbReference type="GO" id="GO:1990604">
    <property type="term" value="C:IRE1-TRAF2-ASK1 complex"/>
    <property type="evidence" value="ECO:0007669"/>
    <property type="project" value="TreeGrafter"/>
</dbReference>
<dbReference type="AlphaFoldDB" id="A0A0N5CR75"/>
<dbReference type="Gene3D" id="1.10.510.10">
    <property type="entry name" value="Transferase(Phosphotransferase) domain 1"/>
    <property type="match status" value="1"/>
</dbReference>
<evidence type="ECO:0000313" key="8">
    <source>
        <dbReference type="EMBL" id="VDM98837.1"/>
    </source>
</evidence>
<evidence type="ECO:0000256" key="5">
    <source>
        <dbReference type="ARBA" id="ARBA00022777"/>
    </source>
</evidence>
<dbReference type="PANTHER" id="PTHR13954">
    <property type="entry name" value="IRE1-RELATED"/>
    <property type="match status" value="1"/>
</dbReference>
<organism evidence="10">
    <name type="scientific">Thelazia callipaeda</name>
    <name type="common">Oriental eyeworm</name>
    <name type="synonym">Parasitic nematode</name>
    <dbReference type="NCBI Taxonomy" id="103827"/>
    <lineage>
        <taxon>Eukaryota</taxon>
        <taxon>Metazoa</taxon>
        <taxon>Ecdysozoa</taxon>
        <taxon>Nematoda</taxon>
        <taxon>Chromadorea</taxon>
        <taxon>Rhabditida</taxon>
        <taxon>Spirurina</taxon>
        <taxon>Spiruromorpha</taxon>
        <taxon>Thelazioidea</taxon>
        <taxon>Thelaziidae</taxon>
        <taxon>Thelazia</taxon>
    </lineage>
</organism>
<dbReference type="STRING" id="103827.A0A0N5CR75"/>
<reference evidence="8 9" key="2">
    <citation type="submission" date="2018-11" db="EMBL/GenBank/DDBJ databases">
        <authorList>
            <consortium name="Pathogen Informatics"/>
        </authorList>
    </citation>
    <scope>NUCLEOTIDE SEQUENCE [LARGE SCALE GENOMIC DNA]</scope>
</reference>
<dbReference type="InterPro" id="IPR000719">
    <property type="entry name" value="Prot_kinase_dom"/>
</dbReference>
<dbReference type="GO" id="GO:0004674">
    <property type="term" value="F:protein serine/threonine kinase activity"/>
    <property type="evidence" value="ECO:0007669"/>
    <property type="project" value="UniProtKB-KW"/>
</dbReference>
<dbReference type="Gene3D" id="1.20.1440.180">
    <property type="entry name" value="KEN domain"/>
    <property type="match status" value="1"/>
</dbReference>
<dbReference type="Proteomes" id="UP000276776">
    <property type="component" value="Unassembled WGS sequence"/>
</dbReference>
<dbReference type="EC" id="2.7.11.1" evidence="1"/>
<evidence type="ECO:0000256" key="4">
    <source>
        <dbReference type="ARBA" id="ARBA00022741"/>
    </source>
</evidence>
<dbReference type="SUPFAM" id="SSF56112">
    <property type="entry name" value="Protein kinase-like (PK-like)"/>
    <property type="match status" value="1"/>
</dbReference>
<evidence type="ECO:0000259" key="7">
    <source>
        <dbReference type="PROSITE" id="PS50011"/>
    </source>
</evidence>
<protein>
    <recommendedName>
        <fullName evidence="1">non-specific serine/threonine protein kinase</fullName>
        <ecNumber evidence="1">2.7.11.1</ecNumber>
    </recommendedName>
</protein>
<dbReference type="FunFam" id="3.30.200.20:FF:000077">
    <property type="entry name" value="Putative Serine/threonine-protein kinase/endoribonuclease IRE1"/>
    <property type="match status" value="1"/>
</dbReference>
<dbReference type="PROSITE" id="PS50011">
    <property type="entry name" value="PROTEIN_KINASE_DOM"/>
    <property type="match status" value="1"/>
</dbReference>
<dbReference type="WBParaSite" id="TCLT_0000272501-mRNA-1">
    <property type="protein sequence ID" value="TCLT_0000272501-mRNA-1"/>
    <property type="gene ID" value="TCLT_0000272501"/>
</dbReference>
<keyword evidence="9" id="KW-1185">Reference proteome</keyword>
<name>A0A0N5CR75_THECL</name>
<proteinExistence type="predicted"/>
<dbReference type="GO" id="GO:0005524">
    <property type="term" value="F:ATP binding"/>
    <property type="evidence" value="ECO:0007669"/>
    <property type="project" value="UniProtKB-KW"/>
</dbReference>